<organism evidence="4 5">
    <name type="scientific">Eubucco bourcierii</name>
    <name type="common">red-headed barbet</name>
    <dbReference type="NCBI Taxonomy" id="91767"/>
    <lineage>
        <taxon>Eukaryota</taxon>
        <taxon>Metazoa</taxon>
        <taxon>Chordata</taxon>
        <taxon>Craniata</taxon>
        <taxon>Vertebrata</taxon>
        <taxon>Euteleostomi</taxon>
        <taxon>Archelosauria</taxon>
        <taxon>Archosauria</taxon>
        <taxon>Dinosauria</taxon>
        <taxon>Saurischia</taxon>
        <taxon>Theropoda</taxon>
        <taxon>Coelurosauria</taxon>
        <taxon>Aves</taxon>
        <taxon>Neognathae</taxon>
        <taxon>Neoaves</taxon>
        <taxon>Telluraves</taxon>
        <taxon>Coraciimorphae</taxon>
        <taxon>Piciformes</taxon>
        <taxon>Ramphastidae</taxon>
        <taxon>Eubucco</taxon>
    </lineage>
</organism>
<sequence length="234" mass="27903">EDDPLSSFVHAQEKKKEVKEMQKVLEAKEEAFKERMKVMACWWKELYAEEEQLRAYAEKTKRISKEDELAIQALKKASKERERTMQKENELWRAKKELEALRKEHQKLCNKVKKYSTFSKNLEEVVEISQFEEIQEVIWHYKALLRVTKDLLQSQQWDKEMSAQAKVLREQFRAELENGILQCRNELQQLPECFDQAQKDVFLWESCWASVQDGTAEKMQRLGAIRVGILNLFQ</sequence>
<reference evidence="4 5" key="1">
    <citation type="submission" date="2019-09" db="EMBL/GenBank/DDBJ databases">
        <title>Bird 10,000 Genomes (B10K) Project - Family phase.</title>
        <authorList>
            <person name="Zhang G."/>
        </authorList>
    </citation>
    <scope>NUCLEOTIDE SEQUENCE [LARGE SCALE GENOMIC DNA]</scope>
    <source>
        <strain evidence="4">B10K-DU-001-04</strain>
        <tissue evidence="4">Muscle</tissue>
    </source>
</reference>
<comment type="caution">
    <text evidence="4">The sequence shown here is derived from an EMBL/GenBank/DDBJ whole genome shotgun (WGS) entry which is preliminary data.</text>
</comment>
<gene>
    <name evidence="4" type="primary">Ccdc42</name>
    <name evidence="4" type="ORF">EUBBOU_R04425</name>
</gene>
<dbReference type="InterPro" id="IPR025252">
    <property type="entry name" value="DUF4200"/>
</dbReference>
<protein>
    <submittedName>
        <fullName evidence="4">CCD42 protein</fullName>
    </submittedName>
</protein>
<accession>A0A7K8XP75</accession>
<evidence type="ECO:0000313" key="4">
    <source>
        <dbReference type="EMBL" id="NXF92494.1"/>
    </source>
</evidence>
<feature type="domain" description="DUF4200" evidence="3">
    <location>
        <begin position="12"/>
        <end position="127"/>
    </location>
</feature>
<dbReference type="PANTHER" id="PTHR21683">
    <property type="entry name" value="COILED-COIL DOMAIN-CONTAINING PROTEIN 42 LIKE-2-LIKE-RELATED"/>
    <property type="match status" value="1"/>
</dbReference>
<dbReference type="EMBL" id="VWZE01014737">
    <property type="protein sequence ID" value="NXF92494.1"/>
    <property type="molecule type" value="Genomic_DNA"/>
</dbReference>
<dbReference type="GO" id="GO:0005856">
    <property type="term" value="C:cytoskeleton"/>
    <property type="evidence" value="ECO:0007669"/>
    <property type="project" value="UniProtKB-ARBA"/>
</dbReference>
<name>A0A7K8XP75_9PICI</name>
<feature type="coiled-coil region" evidence="2">
    <location>
        <begin position="84"/>
        <end position="111"/>
    </location>
</feature>
<proteinExistence type="predicted"/>
<evidence type="ECO:0000313" key="5">
    <source>
        <dbReference type="Proteomes" id="UP000583613"/>
    </source>
</evidence>
<evidence type="ECO:0000256" key="2">
    <source>
        <dbReference type="SAM" id="Coils"/>
    </source>
</evidence>
<dbReference type="InterPro" id="IPR051147">
    <property type="entry name" value="CFAP_domain-containing"/>
</dbReference>
<dbReference type="AlphaFoldDB" id="A0A7K8XP75"/>
<evidence type="ECO:0000256" key="1">
    <source>
        <dbReference type="ARBA" id="ARBA00023054"/>
    </source>
</evidence>
<dbReference type="PANTHER" id="PTHR21683:SF8">
    <property type="entry name" value="COILED-COIL DOMAIN-CONTAINING PROTEIN 42"/>
    <property type="match status" value="1"/>
</dbReference>
<feature type="non-terminal residue" evidence="4">
    <location>
        <position position="234"/>
    </location>
</feature>
<dbReference type="Proteomes" id="UP000583613">
    <property type="component" value="Unassembled WGS sequence"/>
</dbReference>
<feature type="non-terminal residue" evidence="4">
    <location>
        <position position="1"/>
    </location>
</feature>
<dbReference type="OrthoDB" id="2134857at2759"/>
<keyword evidence="5" id="KW-1185">Reference proteome</keyword>
<keyword evidence="1 2" id="KW-0175">Coiled coil</keyword>
<dbReference type="Pfam" id="PF13863">
    <property type="entry name" value="DUF4200"/>
    <property type="match status" value="1"/>
</dbReference>
<evidence type="ECO:0000259" key="3">
    <source>
        <dbReference type="Pfam" id="PF13863"/>
    </source>
</evidence>
<dbReference type="GO" id="GO:0007286">
    <property type="term" value="P:spermatid development"/>
    <property type="evidence" value="ECO:0007669"/>
    <property type="project" value="TreeGrafter"/>
</dbReference>